<accession>A0A6L6IUS4</accession>
<dbReference type="InterPro" id="IPR001173">
    <property type="entry name" value="Glyco_trans_2-like"/>
</dbReference>
<evidence type="ECO:0000313" key="5">
    <source>
        <dbReference type="EMBL" id="MTH62800.1"/>
    </source>
</evidence>
<dbReference type="RefSeq" id="WP_155042744.1">
    <property type="nucleotide sequence ID" value="NZ_WMIH01000001.1"/>
</dbReference>
<dbReference type="PANTHER" id="PTHR43179">
    <property type="entry name" value="RHAMNOSYLTRANSFERASE WBBL"/>
    <property type="match status" value="1"/>
</dbReference>
<keyword evidence="3" id="KW-0808">Transferase</keyword>
<dbReference type="GO" id="GO:0016757">
    <property type="term" value="F:glycosyltransferase activity"/>
    <property type="evidence" value="ECO:0007669"/>
    <property type="project" value="UniProtKB-KW"/>
</dbReference>
<evidence type="ECO:0000313" key="6">
    <source>
        <dbReference type="Proteomes" id="UP000478740"/>
    </source>
</evidence>
<proteinExistence type="inferred from homology"/>
<feature type="domain" description="Glycosyltransferase 2-like" evidence="4">
    <location>
        <begin position="8"/>
        <end position="170"/>
    </location>
</feature>
<comment type="similarity">
    <text evidence="1">Belongs to the glycosyltransferase 2 family.</text>
</comment>
<evidence type="ECO:0000256" key="3">
    <source>
        <dbReference type="ARBA" id="ARBA00022679"/>
    </source>
</evidence>
<keyword evidence="6" id="KW-1185">Reference proteome</keyword>
<evidence type="ECO:0000256" key="2">
    <source>
        <dbReference type="ARBA" id="ARBA00022676"/>
    </source>
</evidence>
<dbReference type="AlphaFoldDB" id="A0A6L6IUS4"/>
<dbReference type="SUPFAM" id="SSF53448">
    <property type="entry name" value="Nucleotide-diphospho-sugar transferases"/>
    <property type="match status" value="1"/>
</dbReference>
<gene>
    <name evidence="5" type="ORF">GL284_00790</name>
</gene>
<dbReference type="PANTHER" id="PTHR43179:SF12">
    <property type="entry name" value="GALACTOFURANOSYLTRANSFERASE GLFT2"/>
    <property type="match status" value="1"/>
</dbReference>
<dbReference type="Proteomes" id="UP000478740">
    <property type="component" value="Unassembled WGS sequence"/>
</dbReference>
<dbReference type="Pfam" id="PF00535">
    <property type="entry name" value="Glycos_transf_2"/>
    <property type="match status" value="1"/>
</dbReference>
<protein>
    <submittedName>
        <fullName evidence="5">Glycosyltransferase</fullName>
    </submittedName>
</protein>
<dbReference type="InterPro" id="IPR029044">
    <property type="entry name" value="Nucleotide-diphossugar_trans"/>
</dbReference>
<evidence type="ECO:0000256" key="1">
    <source>
        <dbReference type="ARBA" id="ARBA00006739"/>
    </source>
</evidence>
<organism evidence="5 6">
    <name type="scientific">Paracoccus shanxieyensis</name>
    <dbReference type="NCBI Taxonomy" id="2675752"/>
    <lineage>
        <taxon>Bacteria</taxon>
        <taxon>Pseudomonadati</taxon>
        <taxon>Pseudomonadota</taxon>
        <taxon>Alphaproteobacteria</taxon>
        <taxon>Rhodobacterales</taxon>
        <taxon>Paracoccaceae</taxon>
        <taxon>Paracoccus</taxon>
    </lineage>
</organism>
<comment type="caution">
    <text evidence="5">The sequence shown here is derived from an EMBL/GenBank/DDBJ whole genome shotgun (WGS) entry which is preliminary data.</text>
</comment>
<evidence type="ECO:0000259" key="4">
    <source>
        <dbReference type="Pfam" id="PF00535"/>
    </source>
</evidence>
<sequence length="397" mass="43200">MAEAARVSVVVVSRHRPRELALCLTALTRQTHPDVEVVLVADPASAGIRPDLALKRVTFDQPNISQARNLGLAQAAGQVVAFIDDDALAAPGWVARLSAPFADPRVIAATGFTRGPDGLAWQVRAERMTPSGRAMPLPLDQPALLGPEQGCPISTVGTNCAFRRDSLIEVGGFDPAFAFHLDESDVNMRLAARFPAGLTAVVPAAEVIHGLAPGTTRAAKGVPHDLSAIGRSTVLFAARHGGDAAWILQAQRQRLLRLMVSGRIEPAAVRRVFATLRAGMAQAAGVSAPLPVWDMPPPPAFLPLHTDHRDPMFLSGWHWQRRALRRQAAQAQAQGHQVMVLLLTPTVLPHRLVLTRHGWWEQHGGLWGKSQPGDSPVLRCRIRDRVNRERRYFAVQW</sequence>
<name>A0A6L6IUS4_9RHOB</name>
<reference evidence="5 6" key="1">
    <citation type="submission" date="2019-11" db="EMBL/GenBank/DDBJ databases">
        <authorList>
            <person name="Dong K."/>
        </authorList>
    </citation>
    <scope>NUCLEOTIDE SEQUENCE [LARGE SCALE GENOMIC DNA]</scope>
    <source>
        <strain evidence="5 6">DK608</strain>
    </source>
</reference>
<keyword evidence="2" id="KW-0328">Glycosyltransferase</keyword>
<dbReference type="Gene3D" id="3.90.550.10">
    <property type="entry name" value="Spore Coat Polysaccharide Biosynthesis Protein SpsA, Chain A"/>
    <property type="match status" value="1"/>
</dbReference>
<dbReference type="EMBL" id="WMII01000001">
    <property type="protein sequence ID" value="MTH62800.1"/>
    <property type="molecule type" value="Genomic_DNA"/>
</dbReference>